<evidence type="ECO:0000256" key="4">
    <source>
        <dbReference type="ARBA" id="ARBA00022679"/>
    </source>
</evidence>
<evidence type="ECO:0000256" key="3">
    <source>
        <dbReference type="ARBA" id="ARBA00022603"/>
    </source>
</evidence>
<feature type="domain" description="Tetrapyrrole methylase" evidence="6">
    <location>
        <begin position="9"/>
        <end position="190"/>
    </location>
</feature>
<dbReference type="InterPro" id="IPR000878">
    <property type="entry name" value="4pyrrol_Mease"/>
</dbReference>
<dbReference type="Proteomes" id="UP001207408">
    <property type="component" value="Unassembled WGS sequence"/>
</dbReference>
<evidence type="ECO:0000256" key="1">
    <source>
        <dbReference type="ARBA" id="ARBA00004953"/>
    </source>
</evidence>
<dbReference type="PANTHER" id="PTHR43182:SF1">
    <property type="entry name" value="COBALT-PRECORRIN-7 C(5)-METHYLTRANSFERASE"/>
    <property type="match status" value="1"/>
</dbReference>
<dbReference type="InterPro" id="IPR012818">
    <property type="entry name" value="CbiE"/>
</dbReference>
<dbReference type="Gene3D" id="3.40.1010.10">
    <property type="entry name" value="Cobalt-precorrin-4 Transmethylase, Domain 1"/>
    <property type="match status" value="1"/>
</dbReference>
<evidence type="ECO:0000256" key="2">
    <source>
        <dbReference type="ARBA" id="ARBA00022573"/>
    </source>
</evidence>
<keyword evidence="2" id="KW-0169">Cobalamin biosynthesis</keyword>
<dbReference type="CDD" id="cd11644">
    <property type="entry name" value="Precorrin-6Y-MT"/>
    <property type="match status" value="1"/>
</dbReference>
<dbReference type="InterPro" id="IPR014777">
    <property type="entry name" value="4pyrrole_Mease_sub1"/>
</dbReference>
<keyword evidence="4" id="KW-0808">Transferase</keyword>
<dbReference type="GO" id="GO:0032259">
    <property type="term" value="P:methylation"/>
    <property type="evidence" value="ECO:0007669"/>
    <property type="project" value="UniProtKB-KW"/>
</dbReference>
<comment type="pathway">
    <text evidence="1">Cofactor biosynthesis; adenosylcobalamin biosynthesis.</text>
</comment>
<evidence type="ECO:0000256" key="5">
    <source>
        <dbReference type="ARBA" id="ARBA00022691"/>
    </source>
</evidence>
<evidence type="ECO:0000313" key="7">
    <source>
        <dbReference type="EMBL" id="MCW3807177.1"/>
    </source>
</evidence>
<dbReference type="AlphaFoldDB" id="A0AAE3MGE9"/>
<dbReference type="InterPro" id="IPR050714">
    <property type="entry name" value="Cobalamin_biosynth_MTase"/>
</dbReference>
<dbReference type="EMBL" id="JAPDPI010000039">
    <property type="protein sequence ID" value="MCW3807177.1"/>
    <property type="molecule type" value="Genomic_DNA"/>
</dbReference>
<evidence type="ECO:0000259" key="6">
    <source>
        <dbReference type="Pfam" id="PF00590"/>
    </source>
</evidence>
<dbReference type="SUPFAM" id="SSF53790">
    <property type="entry name" value="Tetrapyrrole methylase"/>
    <property type="match status" value="1"/>
</dbReference>
<accession>A0AAE3MGE9</accession>
<name>A0AAE3MGE9_9BACT</name>
<gene>
    <name evidence="7" type="primary">cbiE</name>
    <name evidence="7" type="ORF">OM074_16190</name>
</gene>
<reference evidence="7" key="1">
    <citation type="submission" date="2022-10" db="EMBL/GenBank/DDBJ databases">
        <authorList>
            <person name="Yu W.X."/>
        </authorList>
    </citation>
    <scope>NUCLEOTIDE SEQUENCE</scope>
    <source>
        <strain evidence="7">D04</strain>
    </source>
</reference>
<keyword evidence="5" id="KW-0949">S-adenosyl-L-methionine</keyword>
<dbReference type="InterPro" id="IPR035996">
    <property type="entry name" value="4pyrrol_Methylase_sf"/>
</dbReference>
<comment type="caution">
    <text evidence="7">The sequence shown here is derived from an EMBL/GenBank/DDBJ whole genome shotgun (WGS) entry which is preliminary data.</text>
</comment>
<dbReference type="PANTHER" id="PTHR43182">
    <property type="entry name" value="COBALT-PRECORRIN-6B C(15)-METHYLTRANSFERASE (DECARBOXYLATING)"/>
    <property type="match status" value="1"/>
</dbReference>
<dbReference type="Pfam" id="PF00590">
    <property type="entry name" value="TP_methylase"/>
    <property type="match status" value="1"/>
</dbReference>
<protein>
    <submittedName>
        <fullName evidence="7">Precorrin-6y C5,15-methyltransferase (Decarboxylating) subunit CbiE</fullName>
    </submittedName>
</protein>
<dbReference type="GO" id="GO:0009236">
    <property type="term" value="P:cobalamin biosynthetic process"/>
    <property type="evidence" value="ECO:0007669"/>
    <property type="project" value="UniProtKB-KW"/>
</dbReference>
<sequence>MKNNQPQINICGIGPGNPDYICPIVFKKVKLADIVIGGKRHLDIFDIENKKNILFNGKLDDLKQAIENNKSKNITIVVSGDTGFYSLRKFIVNSFPEFHIEVIPGISSFQYLYAKLGLGYENAFKGSLHGKEVDYIKQIQSYDSVFLLTDKKNTWKVIALNLVKNGMGKSKFHIGNNLSYPNEKIISTTALDASKMNHDFELCSVIFEKCMM</sequence>
<keyword evidence="8" id="KW-1185">Reference proteome</keyword>
<proteinExistence type="predicted"/>
<keyword evidence="3" id="KW-0489">Methyltransferase</keyword>
<dbReference type="GO" id="GO:0008276">
    <property type="term" value="F:protein methyltransferase activity"/>
    <property type="evidence" value="ECO:0007669"/>
    <property type="project" value="InterPro"/>
</dbReference>
<dbReference type="NCBIfam" id="TIGR02467">
    <property type="entry name" value="CbiE"/>
    <property type="match status" value="1"/>
</dbReference>
<organism evidence="7 8">
    <name type="scientific">Plebeiibacterium marinum</name>
    <dbReference type="NCBI Taxonomy" id="2992111"/>
    <lineage>
        <taxon>Bacteria</taxon>
        <taxon>Pseudomonadati</taxon>
        <taxon>Bacteroidota</taxon>
        <taxon>Bacteroidia</taxon>
        <taxon>Marinilabiliales</taxon>
        <taxon>Marinilabiliaceae</taxon>
        <taxon>Plebeiibacterium</taxon>
    </lineage>
</organism>
<evidence type="ECO:0000313" key="8">
    <source>
        <dbReference type="Proteomes" id="UP001207408"/>
    </source>
</evidence>